<evidence type="ECO:0000313" key="9">
    <source>
        <dbReference type="EMBL" id="SFU59225.1"/>
    </source>
</evidence>
<keyword evidence="10" id="KW-1185">Reference proteome</keyword>
<comment type="subunit">
    <text evidence="7">Forms oligomers.</text>
</comment>
<dbReference type="RefSeq" id="WP_090164374.1">
    <property type="nucleotide sequence ID" value="NZ_CACVNK010000017.1"/>
</dbReference>
<dbReference type="InterPro" id="IPR035644">
    <property type="entry name" value="MraZ_C"/>
</dbReference>
<accession>A0A1I7HET1</accession>
<organism evidence="9 10">
    <name type="scientific">Eubacterium pyruvativorans</name>
    <dbReference type="NCBI Taxonomy" id="155865"/>
    <lineage>
        <taxon>Bacteria</taxon>
        <taxon>Bacillati</taxon>
        <taxon>Bacillota</taxon>
        <taxon>Clostridia</taxon>
        <taxon>Eubacteriales</taxon>
        <taxon>Eubacteriaceae</taxon>
        <taxon>Eubacterium</taxon>
    </lineage>
</organism>
<dbReference type="GeneID" id="78355056"/>
<feature type="domain" description="SpoVT-AbrB" evidence="8">
    <location>
        <begin position="5"/>
        <end position="47"/>
    </location>
</feature>
<evidence type="ECO:0000256" key="6">
    <source>
        <dbReference type="ARBA" id="ARBA00023163"/>
    </source>
</evidence>
<evidence type="ECO:0000256" key="7">
    <source>
        <dbReference type="HAMAP-Rule" id="MF_01008"/>
    </source>
</evidence>
<dbReference type="GO" id="GO:2000143">
    <property type="term" value="P:negative regulation of DNA-templated transcription initiation"/>
    <property type="evidence" value="ECO:0007669"/>
    <property type="project" value="TreeGrafter"/>
</dbReference>
<dbReference type="PANTHER" id="PTHR34701:SF1">
    <property type="entry name" value="TRANSCRIPTIONAL REGULATOR MRAZ"/>
    <property type="match status" value="1"/>
</dbReference>
<comment type="similarity">
    <text evidence="7">Belongs to the MraZ family.</text>
</comment>
<evidence type="ECO:0000256" key="1">
    <source>
        <dbReference type="ARBA" id="ARBA00013860"/>
    </source>
</evidence>
<dbReference type="Pfam" id="PF02381">
    <property type="entry name" value="MraZ"/>
    <property type="match status" value="2"/>
</dbReference>
<dbReference type="InterPro" id="IPR037914">
    <property type="entry name" value="SpoVT-AbrB_sf"/>
</dbReference>
<feature type="domain" description="SpoVT-AbrB" evidence="8">
    <location>
        <begin position="76"/>
        <end position="119"/>
    </location>
</feature>
<dbReference type="InterPro" id="IPR003444">
    <property type="entry name" value="MraZ"/>
</dbReference>
<dbReference type="SUPFAM" id="SSF89447">
    <property type="entry name" value="AbrB/MazE/MraZ-like"/>
    <property type="match status" value="1"/>
</dbReference>
<keyword evidence="5 7" id="KW-0238">DNA-binding</keyword>
<dbReference type="EMBL" id="FPBT01000016">
    <property type="protein sequence ID" value="SFU59225.1"/>
    <property type="molecule type" value="Genomic_DNA"/>
</dbReference>
<dbReference type="PANTHER" id="PTHR34701">
    <property type="entry name" value="TRANSCRIPTIONAL REGULATOR MRAZ"/>
    <property type="match status" value="1"/>
</dbReference>
<dbReference type="InterPro" id="IPR007159">
    <property type="entry name" value="SpoVT-AbrB_dom"/>
</dbReference>
<dbReference type="InterPro" id="IPR035642">
    <property type="entry name" value="MraZ_N"/>
</dbReference>
<name>A0A1I7HET1_9FIRM</name>
<protein>
    <recommendedName>
        <fullName evidence="1 7">Transcriptional regulator MraZ</fullName>
    </recommendedName>
</protein>
<dbReference type="HAMAP" id="MF_01008">
    <property type="entry name" value="MraZ"/>
    <property type="match status" value="1"/>
</dbReference>
<dbReference type="CDD" id="cd16320">
    <property type="entry name" value="MraZ_N"/>
    <property type="match status" value="1"/>
</dbReference>
<dbReference type="Gene3D" id="3.40.1550.20">
    <property type="entry name" value="Transcriptional regulator MraZ domain"/>
    <property type="match status" value="1"/>
</dbReference>
<dbReference type="InterPro" id="IPR038619">
    <property type="entry name" value="MraZ_sf"/>
</dbReference>
<proteinExistence type="inferred from homology"/>
<gene>
    <name evidence="7" type="primary">mraZ</name>
    <name evidence="9" type="ORF">SAMN05216508_11615</name>
</gene>
<sequence length="143" mass="17022">MFMGTYYNSIDAKNRMIVPSEFREELGYECVITRSIDRCLTIYSMEEWNQQMEKISRLPESDESVRMFIRYTYANARKREFDKQGRIIIPPELIRYAGIEKELVTMGVMKRIEIWSREIWETPENAGTMDGEDFAAALKKYNF</sequence>
<keyword evidence="3" id="KW-0677">Repeat</keyword>
<dbReference type="GO" id="GO:0009295">
    <property type="term" value="C:nucleoid"/>
    <property type="evidence" value="ECO:0007669"/>
    <property type="project" value="UniProtKB-SubCell"/>
</dbReference>
<dbReference type="AlphaFoldDB" id="A0A1I7HET1"/>
<dbReference type="CDD" id="cd16321">
    <property type="entry name" value="MraZ_C"/>
    <property type="match status" value="1"/>
</dbReference>
<keyword evidence="2 7" id="KW-0963">Cytoplasm</keyword>
<keyword evidence="4 7" id="KW-0805">Transcription regulation</keyword>
<keyword evidence="6 7" id="KW-0804">Transcription</keyword>
<evidence type="ECO:0000259" key="8">
    <source>
        <dbReference type="PROSITE" id="PS51740"/>
    </source>
</evidence>
<reference evidence="9 10" key="1">
    <citation type="submission" date="2016-10" db="EMBL/GenBank/DDBJ databases">
        <authorList>
            <person name="de Groot N.N."/>
        </authorList>
    </citation>
    <scope>NUCLEOTIDE SEQUENCE [LARGE SCALE GENOMIC DNA]</scope>
    <source>
        <strain evidence="9 10">KHGC13</strain>
    </source>
</reference>
<comment type="subcellular location">
    <subcellularLocation>
        <location evidence="7">Cytoplasm</location>
        <location evidence="7">Nucleoid</location>
    </subcellularLocation>
</comment>
<evidence type="ECO:0000313" key="10">
    <source>
        <dbReference type="Proteomes" id="UP000198817"/>
    </source>
</evidence>
<dbReference type="InterPro" id="IPR020603">
    <property type="entry name" value="MraZ_dom"/>
</dbReference>
<evidence type="ECO:0000256" key="2">
    <source>
        <dbReference type="ARBA" id="ARBA00022490"/>
    </source>
</evidence>
<dbReference type="GO" id="GO:0003700">
    <property type="term" value="F:DNA-binding transcription factor activity"/>
    <property type="evidence" value="ECO:0007669"/>
    <property type="project" value="UniProtKB-UniRule"/>
</dbReference>
<evidence type="ECO:0000256" key="5">
    <source>
        <dbReference type="ARBA" id="ARBA00023125"/>
    </source>
</evidence>
<dbReference type="Proteomes" id="UP000198817">
    <property type="component" value="Unassembled WGS sequence"/>
</dbReference>
<evidence type="ECO:0000256" key="3">
    <source>
        <dbReference type="ARBA" id="ARBA00022737"/>
    </source>
</evidence>
<dbReference type="OrthoDB" id="9807753at2"/>
<evidence type="ECO:0000256" key="4">
    <source>
        <dbReference type="ARBA" id="ARBA00023015"/>
    </source>
</evidence>
<dbReference type="NCBIfam" id="TIGR00242">
    <property type="entry name" value="division/cell wall cluster transcriptional repressor MraZ"/>
    <property type="match status" value="1"/>
</dbReference>
<dbReference type="STRING" id="155865.SAMN05216515_11723"/>
<dbReference type="GO" id="GO:0005737">
    <property type="term" value="C:cytoplasm"/>
    <property type="evidence" value="ECO:0007669"/>
    <property type="project" value="UniProtKB-UniRule"/>
</dbReference>
<dbReference type="PROSITE" id="PS51740">
    <property type="entry name" value="SPOVT_ABRB"/>
    <property type="match status" value="2"/>
</dbReference>
<dbReference type="GO" id="GO:0000976">
    <property type="term" value="F:transcription cis-regulatory region binding"/>
    <property type="evidence" value="ECO:0007669"/>
    <property type="project" value="TreeGrafter"/>
</dbReference>